<dbReference type="Proteomes" id="UP000258501">
    <property type="component" value="Segment"/>
</dbReference>
<dbReference type="OrthoDB" id="40829at10239"/>
<reference evidence="1 2" key="1">
    <citation type="submission" date="2013-02" db="EMBL/GenBank/DDBJ databases">
        <authorList>
            <person name="Lukaszewicz M."/>
            <person name="Biegalska A."/>
            <person name="Krasowska A."/>
        </authorList>
    </citation>
    <scope>NUCLEOTIDE SEQUENCE [LARGE SCALE GENOMIC DNA]</scope>
</reference>
<evidence type="ECO:0000313" key="2">
    <source>
        <dbReference type="Proteomes" id="UP000258501"/>
    </source>
</evidence>
<dbReference type="EMBL" id="KC699836">
    <property type="protein sequence ID" value="AGK86900.1"/>
    <property type="molecule type" value="Genomic_DNA"/>
</dbReference>
<name>R4JMP2_9CAUD</name>
<sequence>MKALKEHQPSIGDLFIFESMLIKVITRRIQKFYHCKVLYGDGTEHFAGDTLQLHEKTEVSKIEEGRNNNEN</sequence>
<keyword evidence="2" id="KW-1185">Reference proteome</keyword>
<protein>
    <submittedName>
        <fullName evidence="1">Uncharacterized protein</fullName>
    </submittedName>
</protein>
<gene>
    <name evidence="1" type="ORF">SIOphi_00460</name>
</gene>
<accession>R4JMP2</accession>
<proteinExistence type="predicted"/>
<evidence type="ECO:0000313" key="1">
    <source>
        <dbReference type="EMBL" id="AGK86900.1"/>
    </source>
</evidence>
<organism evidence="1 2">
    <name type="scientific">Bacillus phage SIOphi</name>
    <dbReference type="NCBI Taxonomy" id="1285382"/>
    <lineage>
        <taxon>Viruses</taxon>
        <taxon>Duplodnaviria</taxon>
        <taxon>Heunggongvirae</taxon>
        <taxon>Uroviricota</taxon>
        <taxon>Caudoviricetes</taxon>
        <taxon>Herelleviridae</taxon>
        <taxon>Bastillevirinae</taxon>
        <taxon>Siophivirus</taxon>
        <taxon>Siophivirus SIOphi</taxon>
    </lineage>
</organism>